<name>A0A1F5TE22_9BACT</name>
<evidence type="ECO:0000313" key="3">
    <source>
        <dbReference type="Proteomes" id="UP000178656"/>
    </source>
</evidence>
<sequence>MPHSFHKLYHHVIWTTKHRAPIITTKIEALVNESVQTKIVNLGARSIALNMVSDHVHLLAELPPQLAPADFMHDIKGCSSHYVNKFFCENNFYWQTGYGILTLSAEQLPAVTKYIANQKQHHADNDLIDIFETVSEDSNETPPSATPSTTV</sequence>
<dbReference type="Gene3D" id="3.30.70.1290">
    <property type="entry name" value="Transposase IS200-like"/>
    <property type="match status" value="1"/>
</dbReference>
<dbReference type="GO" id="GO:0003677">
    <property type="term" value="F:DNA binding"/>
    <property type="evidence" value="ECO:0007669"/>
    <property type="project" value="InterPro"/>
</dbReference>
<dbReference type="Proteomes" id="UP000178656">
    <property type="component" value="Unassembled WGS sequence"/>
</dbReference>
<gene>
    <name evidence="2" type="ORF">A2482_02520</name>
</gene>
<dbReference type="NCBIfam" id="NF033573">
    <property type="entry name" value="transpos_IS200"/>
    <property type="match status" value="1"/>
</dbReference>
<accession>A0A1F5TE22</accession>
<dbReference type="PANTHER" id="PTHR33360:SF2">
    <property type="entry name" value="TRANSPOSASE FOR INSERTION SEQUENCE ELEMENT IS200"/>
    <property type="match status" value="1"/>
</dbReference>
<reference evidence="2 3" key="1">
    <citation type="journal article" date="2016" name="Nat. Commun.">
        <title>Thousands of microbial genomes shed light on interconnected biogeochemical processes in an aquifer system.</title>
        <authorList>
            <person name="Anantharaman K."/>
            <person name="Brown C.T."/>
            <person name="Hug L.A."/>
            <person name="Sharon I."/>
            <person name="Castelle C.J."/>
            <person name="Probst A.J."/>
            <person name="Thomas B.C."/>
            <person name="Singh A."/>
            <person name="Wilkins M.J."/>
            <person name="Karaoz U."/>
            <person name="Brodie E.L."/>
            <person name="Williams K.H."/>
            <person name="Hubbard S.S."/>
            <person name="Banfield J.F."/>
        </authorList>
    </citation>
    <scope>NUCLEOTIDE SEQUENCE [LARGE SCALE GENOMIC DNA]</scope>
</reference>
<evidence type="ECO:0000313" key="2">
    <source>
        <dbReference type="EMBL" id="OGF37023.1"/>
    </source>
</evidence>
<comment type="caution">
    <text evidence="2">The sequence shown here is derived from an EMBL/GenBank/DDBJ whole genome shotgun (WGS) entry which is preliminary data.</text>
</comment>
<dbReference type="SUPFAM" id="SSF143422">
    <property type="entry name" value="Transposase IS200-like"/>
    <property type="match status" value="1"/>
</dbReference>
<dbReference type="SMART" id="SM01321">
    <property type="entry name" value="Y1_Tnp"/>
    <property type="match status" value="1"/>
</dbReference>
<dbReference type="GO" id="GO:0006313">
    <property type="term" value="P:DNA transposition"/>
    <property type="evidence" value="ECO:0007669"/>
    <property type="project" value="InterPro"/>
</dbReference>
<feature type="domain" description="Transposase IS200-like" evidence="1">
    <location>
        <begin position="5"/>
        <end position="118"/>
    </location>
</feature>
<dbReference type="EMBL" id="MFGM01000026">
    <property type="protein sequence ID" value="OGF37023.1"/>
    <property type="molecule type" value="Genomic_DNA"/>
</dbReference>
<protein>
    <recommendedName>
        <fullName evidence="1">Transposase IS200-like domain-containing protein</fullName>
    </recommendedName>
</protein>
<dbReference type="PANTHER" id="PTHR33360">
    <property type="entry name" value="TRANSPOSASE FOR INSERTION SEQUENCE ELEMENT IS200"/>
    <property type="match status" value="1"/>
</dbReference>
<dbReference type="InterPro" id="IPR036515">
    <property type="entry name" value="Transposase_17_sf"/>
</dbReference>
<organism evidence="2 3">
    <name type="scientific">Candidatus Falkowbacteria bacterium RIFOXYC2_FULL_48_21</name>
    <dbReference type="NCBI Taxonomy" id="1798005"/>
    <lineage>
        <taxon>Bacteria</taxon>
        <taxon>Candidatus Falkowiibacteriota</taxon>
    </lineage>
</organism>
<dbReference type="InterPro" id="IPR002686">
    <property type="entry name" value="Transposase_17"/>
</dbReference>
<dbReference type="Pfam" id="PF01797">
    <property type="entry name" value="Y1_Tnp"/>
    <property type="match status" value="1"/>
</dbReference>
<evidence type="ECO:0000259" key="1">
    <source>
        <dbReference type="SMART" id="SM01321"/>
    </source>
</evidence>
<dbReference type="AlphaFoldDB" id="A0A1F5TE22"/>
<proteinExistence type="predicted"/>
<dbReference type="GO" id="GO:0004803">
    <property type="term" value="F:transposase activity"/>
    <property type="evidence" value="ECO:0007669"/>
    <property type="project" value="InterPro"/>
</dbReference>